<sequence>MVKGNWERRVERAAKQKAAKRDAAAAKAKGQLVDPLDILNAIFLKDPDASVWVAGQGNKLCAAYFRNGDCPNRRCKWSHAETLAPWSPSATDATTEPPLEQVPTVAARLDGVVPKAEYNSDSVLAPVPEGVVARVLDWCSAYRAGAAAATCRALRRAVSLSVGVRAQKDAARPRLLAARRRRVLRMARSVRFAGATVDGRRALAYDAEQPDVFRAFSRPARSLPRPARKKAPAARPFNSLLGEAAAARAVAAVIGALPDAGAAAVAATSKRLRALTKADDDYRRRRRRGLDARTCARTAQRKKKGKRRQGKDTRKKDEFARGQ</sequence>
<dbReference type="PROSITE" id="PS50103">
    <property type="entry name" value="ZF_C3H1"/>
    <property type="match status" value="1"/>
</dbReference>
<feature type="region of interest" description="Disordered" evidence="2">
    <location>
        <begin position="278"/>
        <end position="323"/>
    </location>
</feature>
<feature type="compositionally biased region" description="Basic residues" evidence="2">
    <location>
        <begin position="299"/>
        <end position="309"/>
    </location>
</feature>
<keyword evidence="1" id="KW-0479">Metal-binding</keyword>
<protein>
    <recommendedName>
        <fullName evidence="3">C3H1-type domain-containing protein</fullName>
    </recommendedName>
</protein>
<name>A0A8J2S4P1_9STRA</name>
<dbReference type="EMBL" id="CAKKNE010000001">
    <property type="protein sequence ID" value="CAH0364243.1"/>
    <property type="molecule type" value="Genomic_DNA"/>
</dbReference>
<feature type="zinc finger region" description="C3H1-type" evidence="1">
    <location>
        <begin position="55"/>
        <end position="82"/>
    </location>
</feature>
<dbReference type="AlphaFoldDB" id="A0A8J2S4P1"/>
<gene>
    <name evidence="4" type="ORF">PECAL_1P05980</name>
</gene>
<keyword evidence="1" id="KW-0863">Zinc-finger</keyword>
<dbReference type="GO" id="GO:0008270">
    <property type="term" value="F:zinc ion binding"/>
    <property type="evidence" value="ECO:0007669"/>
    <property type="project" value="UniProtKB-KW"/>
</dbReference>
<evidence type="ECO:0000256" key="1">
    <source>
        <dbReference type="PROSITE-ProRule" id="PRU00723"/>
    </source>
</evidence>
<proteinExistence type="predicted"/>
<comment type="caution">
    <text evidence="4">The sequence shown here is derived from an EMBL/GenBank/DDBJ whole genome shotgun (WGS) entry which is preliminary data.</text>
</comment>
<keyword evidence="1" id="KW-0862">Zinc</keyword>
<reference evidence="4" key="1">
    <citation type="submission" date="2021-11" db="EMBL/GenBank/DDBJ databases">
        <authorList>
            <consortium name="Genoscope - CEA"/>
            <person name="William W."/>
        </authorList>
    </citation>
    <scope>NUCLEOTIDE SEQUENCE</scope>
</reference>
<dbReference type="Proteomes" id="UP000789595">
    <property type="component" value="Unassembled WGS sequence"/>
</dbReference>
<feature type="compositionally biased region" description="Basic and acidic residues" evidence="2">
    <location>
        <begin position="310"/>
        <end position="323"/>
    </location>
</feature>
<keyword evidence="5" id="KW-1185">Reference proteome</keyword>
<evidence type="ECO:0000313" key="4">
    <source>
        <dbReference type="EMBL" id="CAH0364243.1"/>
    </source>
</evidence>
<evidence type="ECO:0000256" key="2">
    <source>
        <dbReference type="SAM" id="MobiDB-lite"/>
    </source>
</evidence>
<organism evidence="4 5">
    <name type="scientific">Pelagomonas calceolata</name>
    <dbReference type="NCBI Taxonomy" id="35677"/>
    <lineage>
        <taxon>Eukaryota</taxon>
        <taxon>Sar</taxon>
        <taxon>Stramenopiles</taxon>
        <taxon>Ochrophyta</taxon>
        <taxon>Pelagophyceae</taxon>
        <taxon>Pelagomonadales</taxon>
        <taxon>Pelagomonadaceae</taxon>
        <taxon>Pelagomonas</taxon>
    </lineage>
</organism>
<evidence type="ECO:0000259" key="3">
    <source>
        <dbReference type="PROSITE" id="PS50103"/>
    </source>
</evidence>
<evidence type="ECO:0000313" key="5">
    <source>
        <dbReference type="Proteomes" id="UP000789595"/>
    </source>
</evidence>
<dbReference type="InterPro" id="IPR000571">
    <property type="entry name" value="Znf_CCCH"/>
</dbReference>
<accession>A0A8J2S4P1</accession>
<feature type="domain" description="C3H1-type" evidence="3">
    <location>
        <begin position="55"/>
        <end position="82"/>
    </location>
</feature>